<dbReference type="Proteomes" id="UP000190092">
    <property type="component" value="Unassembled WGS sequence"/>
</dbReference>
<dbReference type="RefSeq" id="WP_170921125.1">
    <property type="nucleotide sequence ID" value="NZ_FUWJ01000009.1"/>
</dbReference>
<organism evidence="1 2">
    <name type="scientific">Enhydrobacter aerosaccus</name>
    <dbReference type="NCBI Taxonomy" id="225324"/>
    <lineage>
        <taxon>Bacteria</taxon>
        <taxon>Pseudomonadati</taxon>
        <taxon>Pseudomonadota</taxon>
        <taxon>Alphaproteobacteria</taxon>
        <taxon>Hyphomicrobiales</taxon>
        <taxon>Enhydrobacter</taxon>
    </lineage>
</organism>
<dbReference type="InterPro" id="IPR006311">
    <property type="entry name" value="TAT_signal"/>
</dbReference>
<evidence type="ECO:0000313" key="2">
    <source>
        <dbReference type="Proteomes" id="UP000190092"/>
    </source>
</evidence>
<dbReference type="EMBL" id="FUWJ01000009">
    <property type="protein sequence ID" value="SKA31036.1"/>
    <property type="molecule type" value="Genomic_DNA"/>
</dbReference>
<name>A0A1T4SSA3_9HYPH</name>
<keyword evidence="2" id="KW-1185">Reference proteome</keyword>
<proteinExistence type="predicted"/>
<sequence>MKSRRQFLHVAAGGASAALLAGCGAPERGLPVPNGQVQQATILGLSSVRMRSK</sequence>
<accession>A0A1T4SSA3</accession>
<reference evidence="2" key="1">
    <citation type="submission" date="2017-02" db="EMBL/GenBank/DDBJ databases">
        <authorList>
            <person name="Varghese N."/>
            <person name="Submissions S."/>
        </authorList>
    </citation>
    <scope>NUCLEOTIDE SEQUENCE [LARGE SCALE GENOMIC DNA]</scope>
    <source>
        <strain evidence="2">ATCC 27094</strain>
    </source>
</reference>
<evidence type="ECO:0000313" key="1">
    <source>
        <dbReference type="EMBL" id="SKA31036.1"/>
    </source>
</evidence>
<dbReference type="PROSITE" id="PS51257">
    <property type="entry name" value="PROKAR_LIPOPROTEIN"/>
    <property type="match status" value="1"/>
</dbReference>
<dbReference type="AlphaFoldDB" id="A0A1T4SSA3"/>
<gene>
    <name evidence="1" type="ORF">SAMN02745126_05076</name>
</gene>
<dbReference type="PROSITE" id="PS51318">
    <property type="entry name" value="TAT"/>
    <property type="match status" value="1"/>
</dbReference>
<protein>
    <submittedName>
        <fullName evidence="1">TAT (Twin-arginine translocation) pathway signal sequence</fullName>
    </submittedName>
</protein>